<evidence type="ECO:0000313" key="1">
    <source>
        <dbReference type="EMBL" id="CAH1403004.1"/>
    </source>
</evidence>
<reference evidence="1" key="1">
    <citation type="submission" date="2022-01" db="EMBL/GenBank/DDBJ databases">
        <authorList>
            <person name="King R."/>
        </authorList>
    </citation>
    <scope>NUCLEOTIDE SEQUENCE</scope>
</reference>
<gene>
    <name evidence="1" type="ORF">NEZAVI_LOCUS11683</name>
</gene>
<accession>A0A9P0HJ14</accession>
<name>A0A9P0HJ14_NEZVI</name>
<proteinExistence type="predicted"/>
<dbReference type="EMBL" id="OV725081">
    <property type="protein sequence ID" value="CAH1403004.1"/>
    <property type="molecule type" value="Genomic_DNA"/>
</dbReference>
<sequence length="104" mass="11202">MGTSTVARPMTRFSPALSCRAISYFHLFSSGILDSTLRPPGSLWSLSPSKPEGSSPKLTRLLTSPGGPDGAQQAIKTCFEELGSACVYVEGIFFYLWFIPIPNG</sequence>
<dbReference type="AlphaFoldDB" id="A0A9P0HJ14"/>
<keyword evidence="2" id="KW-1185">Reference proteome</keyword>
<protein>
    <submittedName>
        <fullName evidence="1">Uncharacterized protein</fullName>
    </submittedName>
</protein>
<organism evidence="1 2">
    <name type="scientific">Nezara viridula</name>
    <name type="common">Southern green stink bug</name>
    <name type="synonym">Cimex viridulus</name>
    <dbReference type="NCBI Taxonomy" id="85310"/>
    <lineage>
        <taxon>Eukaryota</taxon>
        <taxon>Metazoa</taxon>
        <taxon>Ecdysozoa</taxon>
        <taxon>Arthropoda</taxon>
        <taxon>Hexapoda</taxon>
        <taxon>Insecta</taxon>
        <taxon>Pterygota</taxon>
        <taxon>Neoptera</taxon>
        <taxon>Paraneoptera</taxon>
        <taxon>Hemiptera</taxon>
        <taxon>Heteroptera</taxon>
        <taxon>Panheteroptera</taxon>
        <taxon>Pentatomomorpha</taxon>
        <taxon>Pentatomoidea</taxon>
        <taxon>Pentatomidae</taxon>
        <taxon>Pentatominae</taxon>
        <taxon>Nezara</taxon>
    </lineage>
</organism>
<evidence type="ECO:0000313" key="2">
    <source>
        <dbReference type="Proteomes" id="UP001152798"/>
    </source>
</evidence>
<dbReference type="Proteomes" id="UP001152798">
    <property type="component" value="Chromosome 5"/>
</dbReference>